<dbReference type="Proteomes" id="UP000772434">
    <property type="component" value="Unassembled WGS sequence"/>
</dbReference>
<dbReference type="Gene3D" id="3.80.10.10">
    <property type="entry name" value="Ribonuclease Inhibitor"/>
    <property type="match status" value="1"/>
</dbReference>
<evidence type="ECO:0000313" key="1">
    <source>
        <dbReference type="EMBL" id="KAF9063237.1"/>
    </source>
</evidence>
<sequence length="377" mass="42941">MSFSELSPELFYPILHSLRADDDYLSMKACSLTCKSLVSPSQTHLFHTICIAFPITTAAQFLKALQRHSHIQKYVKRVVLMELNKVWMKTDTALGDLLKILSSSTISLSITRRLSFHSAGLHELLVFQDMTSLEELRITQERKRAPEFTDRYTIARFCNTFPSLRVLDLMAIASGSRTTSDPPPQPPAFQLATLKIGWYCEDHILNWLLPATVQLKTLHLWHDYSTSSRSTISRIIAGATSLTELHIKGMNGPDEKELSYILTPLRQRNSLRTLSLNTSLPLDDAIQILTAFLQLLRAHLFLERIVISLELTKSTTHGGQPLDSLEDIILGPHFPALKWLELHVTTKRIEDQEEDLIKMFPRISEQRKLFVILQKAT</sequence>
<reference evidence="1" key="1">
    <citation type="submission" date="2020-11" db="EMBL/GenBank/DDBJ databases">
        <authorList>
            <consortium name="DOE Joint Genome Institute"/>
            <person name="Ahrendt S."/>
            <person name="Riley R."/>
            <person name="Andreopoulos W."/>
            <person name="Labutti K."/>
            <person name="Pangilinan J."/>
            <person name="Ruiz-Duenas F.J."/>
            <person name="Barrasa J.M."/>
            <person name="Sanchez-Garcia M."/>
            <person name="Camarero S."/>
            <person name="Miyauchi S."/>
            <person name="Serrano A."/>
            <person name="Linde D."/>
            <person name="Babiker R."/>
            <person name="Drula E."/>
            <person name="Ayuso-Fernandez I."/>
            <person name="Pacheco R."/>
            <person name="Padilla G."/>
            <person name="Ferreira P."/>
            <person name="Barriuso J."/>
            <person name="Kellner H."/>
            <person name="Castanera R."/>
            <person name="Alfaro M."/>
            <person name="Ramirez L."/>
            <person name="Pisabarro A.G."/>
            <person name="Kuo A."/>
            <person name="Tritt A."/>
            <person name="Lipzen A."/>
            <person name="He G."/>
            <person name="Yan M."/>
            <person name="Ng V."/>
            <person name="Cullen D."/>
            <person name="Martin F."/>
            <person name="Rosso M.-N."/>
            <person name="Henrissat B."/>
            <person name="Hibbett D."/>
            <person name="Martinez A.T."/>
            <person name="Grigoriev I.V."/>
        </authorList>
    </citation>
    <scope>NUCLEOTIDE SEQUENCE</scope>
    <source>
        <strain evidence="1">AH 40177</strain>
    </source>
</reference>
<evidence type="ECO:0000313" key="2">
    <source>
        <dbReference type="Proteomes" id="UP000772434"/>
    </source>
</evidence>
<organism evidence="1 2">
    <name type="scientific">Rhodocollybia butyracea</name>
    <dbReference type="NCBI Taxonomy" id="206335"/>
    <lineage>
        <taxon>Eukaryota</taxon>
        <taxon>Fungi</taxon>
        <taxon>Dikarya</taxon>
        <taxon>Basidiomycota</taxon>
        <taxon>Agaricomycotina</taxon>
        <taxon>Agaricomycetes</taxon>
        <taxon>Agaricomycetidae</taxon>
        <taxon>Agaricales</taxon>
        <taxon>Marasmiineae</taxon>
        <taxon>Omphalotaceae</taxon>
        <taxon>Rhodocollybia</taxon>
    </lineage>
</organism>
<dbReference type="EMBL" id="JADNRY010000150">
    <property type="protein sequence ID" value="KAF9063237.1"/>
    <property type="molecule type" value="Genomic_DNA"/>
</dbReference>
<dbReference type="OrthoDB" id="2745898at2759"/>
<dbReference type="InterPro" id="IPR032675">
    <property type="entry name" value="LRR_dom_sf"/>
</dbReference>
<name>A0A9P5PIH4_9AGAR</name>
<dbReference type="AlphaFoldDB" id="A0A9P5PIH4"/>
<comment type="caution">
    <text evidence="1">The sequence shown here is derived from an EMBL/GenBank/DDBJ whole genome shotgun (WGS) entry which is preliminary data.</text>
</comment>
<proteinExistence type="predicted"/>
<accession>A0A9P5PIH4</accession>
<protein>
    <recommendedName>
        <fullName evidence="3">F-box domain-containing protein</fullName>
    </recommendedName>
</protein>
<evidence type="ECO:0008006" key="3">
    <source>
        <dbReference type="Google" id="ProtNLM"/>
    </source>
</evidence>
<keyword evidence="2" id="KW-1185">Reference proteome</keyword>
<gene>
    <name evidence="1" type="ORF">BDP27DRAFT_1427045</name>
</gene>
<dbReference type="SUPFAM" id="SSF52047">
    <property type="entry name" value="RNI-like"/>
    <property type="match status" value="1"/>
</dbReference>